<feature type="compositionally biased region" description="Acidic residues" evidence="2">
    <location>
        <begin position="407"/>
        <end position="420"/>
    </location>
</feature>
<protein>
    <submittedName>
        <fullName evidence="5">Collagen alpha-1(I) chain-like</fullName>
    </submittedName>
</protein>
<feature type="compositionally biased region" description="Pro residues" evidence="2">
    <location>
        <begin position="370"/>
        <end position="379"/>
    </location>
</feature>
<keyword evidence="1" id="KW-0479">Metal-binding</keyword>
<sequence length="926" mass="95349">MMKKRVVKTPSSPSETVEKGTQTAQCDHVCCLGHSTELGDPPLLQRQVSTSKAGIQQIIECFRSGTRELRNLLLREVDTIFECRLCRGLFRGLPNLVTHREHYCRTALPGSQDELGHGDEPGHTRVTRDLLDAMAPRDDVGEGGDGDARGAPGYVLRLQAIGGNPHAVFQHVSSAGASARRGPSQDGQPVPRPPAAALAGGRDSGAVGEPGRSVARCCLPRLRPSRAAAAAGSDPRKNRKLSRCTFCKGTFTSKIGLRLHTARVHLGLLRAGRPDADSAGVGAAPASPSSPAAEGHRDHPPSRDRTFGSGAELLERLLEGDRGERGDGPGDGTASPVSGSRPRGAAAGGHGRPGAEEAFASGLYSSLGAPPSPDPPPGGAPGSSRRLSAPRADAGFVDSAGGREGTALDDDGGDGGDGGDGDGGGGRGNSAVAEPGEVGSSATSVLAATPQGDGPAGGDAGRAQGGSRRAPKAHKNKFCPLCCKAFFDHRGVKKHLKKVHKVRRSKAAAAAAAAAGDTERKREPPGKAPGEPEARAADPGLDKSPGRAVGRVRKLRGVGEASERTEGGGGGGGGGEGRRSNNVCPVCDKSFSRSSHITRHMDTMHPATQQPGTTAAAGATAAGPGAGNAVVGVKEAPLKKSRCGKNAPAATTAKKATRKPPPPPPPPPPPADARGSDTRTRRDAGQLGGVGRVGGRKRAAESPSPAAPKAPKLLPKPPAKPPKPAASSSVAAPDAAAARFRAPAALWRHARTHFSRDRRFVRLFRCPRCDFESCARDAVGVHLVATHRPKTKDRAALLLRVHKEQMLRPAKAALQSILRRQQQLQQRDARCTGRAPLPCVHVGPVVWAAKDCTINAQRMCSSGVDGAGYERRTCNRETVDGGGGSGAVRCAEPSPGGNGHSGGGRPGPRTVGGFPPSRASTSRCQM</sequence>
<evidence type="ECO:0000313" key="4">
    <source>
        <dbReference type="Proteomes" id="UP001318040"/>
    </source>
</evidence>
<accession>A0AAJ7U1Y7</accession>
<dbReference type="InterPro" id="IPR036236">
    <property type="entry name" value="Znf_C2H2_sf"/>
</dbReference>
<keyword evidence="1" id="KW-0862">Zinc</keyword>
<gene>
    <name evidence="5" type="primary">LOC116952735</name>
</gene>
<dbReference type="InterPro" id="IPR039149">
    <property type="entry name" value="ZNF800"/>
</dbReference>
<dbReference type="PANTHER" id="PTHR21020:SF0">
    <property type="entry name" value="ZINC FINGER PROTEIN 800"/>
    <property type="match status" value="1"/>
</dbReference>
<dbReference type="Proteomes" id="UP001318040">
    <property type="component" value="Chromosome 48"/>
</dbReference>
<feature type="compositionally biased region" description="Low complexity" evidence="2">
    <location>
        <begin position="277"/>
        <end position="293"/>
    </location>
</feature>
<feature type="compositionally biased region" description="Low complexity" evidence="2">
    <location>
        <begin position="701"/>
        <end position="713"/>
    </location>
</feature>
<feature type="compositionally biased region" description="Pro residues" evidence="2">
    <location>
        <begin position="659"/>
        <end position="671"/>
    </location>
</feature>
<proteinExistence type="predicted"/>
<feature type="region of interest" description="Disordered" evidence="2">
    <location>
        <begin position="877"/>
        <end position="926"/>
    </location>
</feature>
<dbReference type="Gene3D" id="3.30.160.60">
    <property type="entry name" value="Classic Zinc Finger"/>
    <property type="match status" value="1"/>
</dbReference>
<evidence type="ECO:0000259" key="3">
    <source>
        <dbReference type="PROSITE" id="PS50157"/>
    </source>
</evidence>
<evidence type="ECO:0000313" key="5">
    <source>
        <dbReference type="RefSeq" id="XP_032828235.1"/>
    </source>
</evidence>
<feature type="region of interest" description="Disordered" evidence="2">
    <location>
        <begin position="320"/>
        <end position="474"/>
    </location>
</feature>
<feature type="compositionally biased region" description="Basic and acidic residues" evidence="2">
    <location>
        <begin position="674"/>
        <end position="684"/>
    </location>
</feature>
<dbReference type="GO" id="GO:0008270">
    <property type="term" value="F:zinc ion binding"/>
    <property type="evidence" value="ECO:0007669"/>
    <property type="project" value="UniProtKB-KW"/>
</dbReference>
<feature type="region of interest" description="Disordered" evidence="2">
    <location>
        <begin position="497"/>
        <end position="731"/>
    </location>
</feature>
<feature type="region of interest" description="Disordered" evidence="2">
    <location>
        <begin position="1"/>
        <end position="20"/>
    </location>
</feature>
<feature type="compositionally biased region" description="Basic residues" evidence="2">
    <location>
        <begin position="497"/>
        <end position="506"/>
    </location>
</feature>
<dbReference type="InterPro" id="IPR013087">
    <property type="entry name" value="Znf_C2H2_type"/>
</dbReference>
<feature type="compositionally biased region" description="Low complexity" evidence="2">
    <location>
        <begin position="173"/>
        <end position="182"/>
    </location>
</feature>
<feature type="region of interest" description="Disordered" evidence="2">
    <location>
        <begin position="173"/>
        <end position="212"/>
    </location>
</feature>
<feature type="domain" description="C2H2-type" evidence="3">
    <location>
        <begin position="477"/>
        <end position="505"/>
    </location>
</feature>
<keyword evidence="1" id="KW-0863">Zinc-finger</keyword>
<dbReference type="AlphaFoldDB" id="A0AAJ7U1Y7"/>
<feature type="compositionally biased region" description="Low complexity" evidence="2">
    <location>
        <begin position="606"/>
        <end position="623"/>
    </location>
</feature>
<feature type="compositionally biased region" description="Gly residues" evidence="2">
    <location>
        <begin position="896"/>
        <end position="906"/>
    </location>
</feature>
<dbReference type="SUPFAM" id="SSF57667">
    <property type="entry name" value="beta-beta-alpha zinc fingers"/>
    <property type="match status" value="1"/>
</dbReference>
<feature type="region of interest" description="Disordered" evidence="2">
    <location>
        <begin position="275"/>
        <end position="308"/>
    </location>
</feature>
<feature type="domain" description="C2H2-type" evidence="3">
    <location>
        <begin position="582"/>
        <end position="610"/>
    </location>
</feature>
<name>A0AAJ7U1Y7_PETMA</name>
<dbReference type="PROSITE" id="PS50157">
    <property type="entry name" value="ZINC_FINGER_C2H2_2"/>
    <property type="match status" value="2"/>
</dbReference>
<evidence type="ECO:0000256" key="1">
    <source>
        <dbReference type="PROSITE-ProRule" id="PRU00042"/>
    </source>
</evidence>
<dbReference type="RefSeq" id="XP_032828235.1">
    <property type="nucleotide sequence ID" value="XM_032972344.1"/>
</dbReference>
<dbReference type="KEGG" id="pmrn:116952735"/>
<evidence type="ECO:0000256" key="2">
    <source>
        <dbReference type="SAM" id="MobiDB-lite"/>
    </source>
</evidence>
<feature type="compositionally biased region" description="Gly residues" evidence="2">
    <location>
        <begin position="454"/>
        <end position="464"/>
    </location>
</feature>
<dbReference type="PANTHER" id="PTHR21020">
    <property type="entry name" value="ZINC FINGER PROTEIN 800"/>
    <property type="match status" value="1"/>
</dbReference>
<feature type="compositionally biased region" description="Basic and acidic residues" evidence="2">
    <location>
        <begin position="294"/>
        <end position="306"/>
    </location>
</feature>
<reference evidence="5" key="1">
    <citation type="submission" date="2025-08" db="UniProtKB">
        <authorList>
            <consortium name="RefSeq"/>
        </authorList>
    </citation>
    <scope>IDENTIFICATION</scope>
    <source>
        <tissue evidence="5">Sperm</tissue>
    </source>
</reference>
<keyword evidence="4" id="KW-1185">Reference proteome</keyword>
<dbReference type="SMART" id="SM00355">
    <property type="entry name" value="ZnF_C2H2"/>
    <property type="match status" value="5"/>
</dbReference>
<organism evidence="4 5">
    <name type="scientific">Petromyzon marinus</name>
    <name type="common">Sea lamprey</name>
    <dbReference type="NCBI Taxonomy" id="7757"/>
    <lineage>
        <taxon>Eukaryota</taxon>
        <taxon>Metazoa</taxon>
        <taxon>Chordata</taxon>
        <taxon>Craniata</taxon>
        <taxon>Vertebrata</taxon>
        <taxon>Cyclostomata</taxon>
        <taxon>Hyperoartia</taxon>
        <taxon>Petromyzontiformes</taxon>
        <taxon>Petromyzontidae</taxon>
        <taxon>Petromyzon</taxon>
    </lineage>
</organism>
<feature type="compositionally biased region" description="Low complexity" evidence="2">
    <location>
        <begin position="907"/>
        <end position="916"/>
    </location>
</feature>
<feature type="compositionally biased region" description="Polar residues" evidence="2">
    <location>
        <begin position="9"/>
        <end position="20"/>
    </location>
</feature>
<feature type="compositionally biased region" description="Pro residues" evidence="2">
    <location>
        <begin position="714"/>
        <end position="724"/>
    </location>
</feature>
<dbReference type="PROSITE" id="PS00028">
    <property type="entry name" value="ZINC_FINGER_C2H2_1"/>
    <property type="match status" value="3"/>
</dbReference>
<feature type="compositionally biased region" description="Basic and acidic residues" evidence="2">
    <location>
        <begin position="517"/>
        <end position="545"/>
    </location>
</feature>